<dbReference type="AlphaFoldDB" id="A0ABD2X8W7"/>
<dbReference type="EMBL" id="JBJJXI010000047">
    <property type="protein sequence ID" value="KAL3401323.1"/>
    <property type="molecule type" value="Genomic_DNA"/>
</dbReference>
<evidence type="ECO:0000313" key="1">
    <source>
        <dbReference type="EMBL" id="KAL3401323.1"/>
    </source>
</evidence>
<sequence>MVRNSHAVGYPLASAVGSNRLPPRVRSRVGASERFRRASPTPWYRLTSGRRSPHGSQPTSHPTFIHLHQFIELLTSGANSYVTLPLSEESQSLCHLFITSSSHLRRRLRMPDPSSATKSRSSRARPRLILYFVRRMRHRRSHGGEPARTCIATVGTV</sequence>
<keyword evidence="2" id="KW-1185">Reference proteome</keyword>
<evidence type="ECO:0000313" key="2">
    <source>
        <dbReference type="Proteomes" id="UP001627154"/>
    </source>
</evidence>
<gene>
    <name evidence="1" type="ORF">TKK_005529</name>
</gene>
<protein>
    <submittedName>
        <fullName evidence="1">Uncharacterized protein</fullName>
    </submittedName>
</protein>
<dbReference type="Proteomes" id="UP001627154">
    <property type="component" value="Unassembled WGS sequence"/>
</dbReference>
<proteinExistence type="predicted"/>
<organism evidence="1 2">
    <name type="scientific">Trichogramma kaykai</name>
    <dbReference type="NCBI Taxonomy" id="54128"/>
    <lineage>
        <taxon>Eukaryota</taxon>
        <taxon>Metazoa</taxon>
        <taxon>Ecdysozoa</taxon>
        <taxon>Arthropoda</taxon>
        <taxon>Hexapoda</taxon>
        <taxon>Insecta</taxon>
        <taxon>Pterygota</taxon>
        <taxon>Neoptera</taxon>
        <taxon>Endopterygota</taxon>
        <taxon>Hymenoptera</taxon>
        <taxon>Apocrita</taxon>
        <taxon>Proctotrupomorpha</taxon>
        <taxon>Chalcidoidea</taxon>
        <taxon>Trichogrammatidae</taxon>
        <taxon>Trichogramma</taxon>
    </lineage>
</organism>
<accession>A0ABD2X8W7</accession>
<comment type="caution">
    <text evidence="1">The sequence shown here is derived from an EMBL/GenBank/DDBJ whole genome shotgun (WGS) entry which is preliminary data.</text>
</comment>
<name>A0ABD2X8W7_9HYME</name>
<reference evidence="1 2" key="1">
    <citation type="journal article" date="2024" name="bioRxiv">
        <title>A reference genome for Trichogramma kaykai: A tiny desert-dwelling parasitoid wasp with competing sex-ratio distorters.</title>
        <authorList>
            <person name="Culotta J."/>
            <person name="Lindsey A.R."/>
        </authorList>
    </citation>
    <scope>NUCLEOTIDE SEQUENCE [LARGE SCALE GENOMIC DNA]</scope>
    <source>
        <strain evidence="1 2">KSX58</strain>
    </source>
</reference>